<keyword evidence="1" id="KW-0539">Nucleus</keyword>
<dbReference type="AlphaFoldDB" id="E4ZPX9"/>
<sequence>MRAATLPLFAAAQLALVDVGCFQSDSSRNCAQTDLRVVNICAMANNSDPTQADYDFDFSLPHGVDIDDYSIDDVAYPRNSDSPHSDEDTQNANRDGPDRDGGDDSEQLDDILMSDSLRPHEDESDLVHEVGGITEQIINYDQLPEGISEDEDAEEAFDRSWGGRQSTITASKTKLSPRRKHVEDTEDAPLQLKKQRQSIFGGPVKEGDMNMAELEPVSKTPGPIIGPYMSTLSLMPQEREGGIPDQTFNAGFDVPASEEYDASPDGSPMSDRNIIIPPDSQPAYELRQNIPRKTAFTYIDTDNSGNFDPLDEAKRKMLKINKAKAAKLAQQKKKKKQSAPKQQIEKLIVKLHFEAFGNVRNYTDDEQNWPDNWSEVDSECERNRQEYRDSFRRNTPGHIVQMPIEDPTGELDDLTGHPVARGCKCCRTNNHDCSMITNGIYPCMQCAVEDTECEPIVPAPVKGRCMQCVTDGIDVCSFEFKPGEASCDLCFESGLVCVPLPPEGYRAKRINIDDLMYGEDRPYAACTVCRQEKKRCSLKKKTDNPPCKYCKKHRIGCTFFDLPKLDLAKKTTTAASGRRPLGPTEGKAPEVAMPSSSYFTAEDLADMEMREEETSSRESTPEIEMEDKAGNTGLLTKIMTSFAHPIKFNVPLGAISDCNFCEMPMFGIVGHFEREVHVIRWYDGRGYTEVGGGHCEYNSPSQMCGLCTITRLQIIVCGDHQLEPAFDSDNVPDFNTVTDDLISAEPGSDDMVYQLKRWCSMCFSVAKFGCARVQPSVCGEEEETVVGCGLRLCDRCAVRLKDEFEGNIELLAEHMDPSPKISIEDEESDDLEGMARADVGFLKKDGLLMAAIYAED</sequence>
<accession>E4ZPX9</accession>
<dbReference type="VEuPathDB" id="FungiDB:LEMA_P044150.1"/>
<feature type="region of interest" description="Disordered" evidence="2">
    <location>
        <begin position="571"/>
        <end position="591"/>
    </location>
</feature>
<gene>
    <name evidence="5" type="ORF">LEMA_P044150.1</name>
</gene>
<reference evidence="6" key="1">
    <citation type="journal article" date="2011" name="Nat. Commun.">
        <title>Effector diversification within compartments of the Leptosphaeria maculans genome affected by Repeat-Induced Point mutations.</title>
        <authorList>
            <person name="Rouxel T."/>
            <person name="Grandaubert J."/>
            <person name="Hane J.K."/>
            <person name="Hoede C."/>
            <person name="van de Wouw A.P."/>
            <person name="Couloux A."/>
            <person name="Dominguez V."/>
            <person name="Anthouard V."/>
            <person name="Bally P."/>
            <person name="Bourras S."/>
            <person name="Cozijnsen A.J."/>
            <person name="Ciuffetti L.M."/>
            <person name="Degrave A."/>
            <person name="Dilmaghani A."/>
            <person name="Duret L."/>
            <person name="Fudal I."/>
            <person name="Goodwin S.B."/>
            <person name="Gout L."/>
            <person name="Glaser N."/>
            <person name="Linglin J."/>
            <person name="Kema G.H.J."/>
            <person name="Lapalu N."/>
            <person name="Lawrence C.B."/>
            <person name="May K."/>
            <person name="Meyer M."/>
            <person name="Ollivier B."/>
            <person name="Poulain J."/>
            <person name="Schoch C.L."/>
            <person name="Simon A."/>
            <person name="Spatafora J.W."/>
            <person name="Stachowiak A."/>
            <person name="Turgeon B.G."/>
            <person name="Tyler B.M."/>
            <person name="Vincent D."/>
            <person name="Weissenbach J."/>
            <person name="Amselem J."/>
            <person name="Quesneville H."/>
            <person name="Oliver R.P."/>
            <person name="Wincker P."/>
            <person name="Balesdent M.-H."/>
            <person name="Howlett B.J."/>
        </authorList>
    </citation>
    <scope>NUCLEOTIDE SEQUENCE [LARGE SCALE GENOMIC DNA]</scope>
    <source>
        <strain evidence="6">JN3 / isolate v23.1.3 / race Av1-4-5-6-7-8</strain>
    </source>
</reference>
<dbReference type="Proteomes" id="UP000002668">
    <property type="component" value="Genome"/>
</dbReference>
<evidence type="ECO:0000259" key="4">
    <source>
        <dbReference type="PROSITE" id="PS50048"/>
    </source>
</evidence>
<dbReference type="GeneID" id="13282821"/>
<dbReference type="PROSITE" id="PS50048">
    <property type="entry name" value="ZN2_CY6_FUNGAL_2"/>
    <property type="match status" value="1"/>
</dbReference>
<dbReference type="InterPro" id="IPR001138">
    <property type="entry name" value="Zn2Cys6_DnaBD"/>
</dbReference>
<evidence type="ECO:0000313" key="5">
    <source>
        <dbReference type="EMBL" id="CBX93514.1"/>
    </source>
</evidence>
<feature type="chain" id="PRO_5003193089" description="Zn(2)-C6 fungal-type domain-containing protein" evidence="3">
    <location>
        <begin position="20"/>
        <end position="856"/>
    </location>
</feature>
<evidence type="ECO:0000256" key="1">
    <source>
        <dbReference type="ARBA" id="ARBA00023242"/>
    </source>
</evidence>
<dbReference type="OMA" id="SWHDNDE"/>
<dbReference type="GO" id="GO:0008270">
    <property type="term" value="F:zinc ion binding"/>
    <property type="evidence" value="ECO:0007669"/>
    <property type="project" value="InterPro"/>
</dbReference>
<dbReference type="GO" id="GO:0000981">
    <property type="term" value="F:DNA-binding transcription factor activity, RNA polymerase II-specific"/>
    <property type="evidence" value="ECO:0007669"/>
    <property type="project" value="InterPro"/>
</dbReference>
<dbReference type="STRING" id="985895.E4ZPX9"/>
<dbReference type="OrthoDB" id="5303703at2759"/>
<evidence type="ECO:0000313" key="6">
    <source>
        <dbReference type="Proteomes" id="UP000002668"/>
    </source>
</evidence>
<dbReference type="SUPFAM" id="SSF57701">
    <property type="entry name" value="Zn2/Cys6 DNA-binding domain"/>
    <property type="match status" value="1"/>
</dbReference>
<dbReference type="EMBL" id="FP929105">
    <property type="protein sequence ID" value="CBX93514.1"/>
    <property type="molecule type" value="Genomic_DNA"/>
</dbReference>
<keyword evidence="3" id="KW-0732">Signal</keyword>
<organism evidence="6">
    <name type="scientific">Leptosphaeria maculans (strain JN3 / isolate v23.1.3 / race Av1-4-5-6-7-8)</name>
    <name type="common">Blackleg fungus</name>
    <name type="synonym">Phoma lingam</name>
    <dbReference type="NCBI Taxonomy" id="985895"/>
    <lineage>
        <taxon>Eukaryota</taxon>
        <taxon>Fungi</taxon>
        <taxon>Dikarya</taxon>
        <taxon>Ascomycota</taxon>
        <taxon>Pezizomycotina</taxon>
        <taxon>Dothideomycetes</taxon>
        <taxon>Pleosporomycetidae</taxon>
        <taxon>Pleosporales</taxon>
        <taxon>Pleosporineae</taxon>
        <taxon>Leptosphaeriaceae</taxon>
        <taxon>Plenodomus</taxon>
        <taxon>Plenodomus lingam/Leptosphaeria maculans species complex</taxon>
    </lineage>
</organism>
<dbReference type="InterPro" id="IPR036864">
    <property type="entry name" value="Zn2-C6_fun-type_DNA-bd_sf"/>
</dbReference>
<dbReference type="PROSITE" id="PS00463">
    <property type="entry name" value="ZN2_CY6_FUNGAL_1"/>
    <property type="match status" value="1"/>
</dbReference>
<feature type="region of interest" description="Disordered" evidence="2">
    <location>
        <begin position="73"/>
        <end position="108"/>
    </location>
</feature>
<dbReference type="InParanoid" id="E4ZPX9"/>
<evidence type="ECO:0000256" key="2">
    <source>
        <dbReference type="SAM" id="MobiDB-lite"/>
    </source>
</evidence>
<dbReference type="eggNOG" id="ENOG502SQIU">
    <property type="taxonomic scope" value="Eukaryota"/>
</dbReference>
<feature type="domain" description="Zn(2)-C6 fungal-type" evidence="4">
    <location>
        <begin position="525"/>
        <end position="559"/>
    </location>
</feature>
<protein>
    <recommendedName>
        <fullName evidence="4">Zn(2)-C6 fungal-type domain-containing protein</fullName>
    </recommendedName>
</protein>
<dbReference type="Gene3D" id="4.10.240.10">
    <property type="entry name" value="Zn(2)-C6 fungal-type DNA-binding domain"/>
    <property type="match status" value="1"/>
</dbReference>
<keyword evidence="6" id="KW-1185">Reference proteome</keyword>
<evidence type="ECO:0000256" key="3">
    <source>
        <dbReference type="SAM" id="SignalP"/>
    </source>
</evidence>
<feature type="signal peptide" evidence="3">
    <location>
        <begin position="1"/>
        <end position="19"/>
    </location>
</feature>
<proteinExistence type="predicted"/>
<name>E4ZPX9_LEPMJ</name>
<dbReference type="HOGENOM" id="CLU_018407_0_0_1"/>
<dbReference type="CDD" id="cd00067">
    <property type="entry name" value="GAL4"/>
    <property type="match status" value="1"/>
</dbReference>